<evidence type="ECO:0000313" key="8">
    <source>
        <dbReference type="Proteomes" id="UP000623958"/>
    </source>
</evidence>
<dbReference type="SUPFAM" id="SSF81301">
    <property type="entry name" value="Nucleotidyltransferase"/>
    <property type="match status" value="1"/>
</dbReference>
<dbReference type="NCBIfam" id="NF010309">
    <property type="entry name" value="PRK13746.1"/>
    <property type="match status" value="1"/>
</dbReference>
<evidence type="ECO:0000256" key="4">
    <source>
        <dbReference type="ARBA" id="ARBA00048566"/>
    </source>
</evidence>
<dbReference type="InterPro" id="IPR025184">
    <property type="entry name" value="AadA_C"/>
</dbReference>
<feature type="domain" description="Polymerase nucleotidyl transferase" evidence="5">
    <location>
        <begin position="61"/>
        <end position="95"/>
    </location>
</feature>
<dbReference type="GO" id="GO:0009012">
    <property type="term" value="F:aminoglycoside 3''-adenylyltransferase activity"/>
    <property type="evidence" value="ECO:0007669"/>
    <property type="project" value="UniProtKB-EC"/>
</dbReference>
<keyword evidence="1" id="KW-0808">Transferase</keyword>
<protein>
    <recommendedName>
        <fullName evidence="3">Aminoglycoside (3'') (9) adenylyltransferase</fullName>
        <ecNumber evidence="2">2.7.7.47</ecNumber>
    </recommendedName>
</protein>
<reference evidence="7" key="1">
    <citation type="journal article" date="2014" name="Int. J. Syst. Evol. Microbiol.">
        <title>Complete genome sequence of Corynebacterium casei LMG S-19264T (=DSM 44701T), isolated from a smear-ripened cheese.</title>
        <authorList>
            <consortium name="US DOE Joint Genome Institute (JGI-PGF)"/>
            <person name="Walter F."/>
            <person name="Albersmeier A."/>
            <person name="Kalinowski J."/>
            <person name="Ruckert C."/>
        </authorList>
    </citation>
    <scope>NUCLEOTIDE SEQUENCE</scope>
    <source>
        <strain evidence="7">JCM 13306</strain>
    </source>
</reference>
<reference evidence="7" key="2">
    <citation type="submission" date="2020-09" db="EMBL/GenBank/DDBJ databases">
        <authorList>
            <person name="Sun Q."/>
            <person name="Ohkuma M."/>
        </authorList>
    </citation>
    <scope>NUCLEOTIDE SEQUENCE</scope>
    <source>
        <strain evidence="7">JCM 13306</strain>
    </source>
</reference>
<sequence length="302" mass="33443">MRLHMPLHGGLLVGSAVFFAPHAPQSGIPFQTRIGMPRHLPEEIVQQTTRACATIERHLGNTVQAIHLFGSAMDGGLKPQSDIDLLVTARVAPDESVRRALLLDLLAVSAPPGDTSWRPLEVTVVAHGEVVPWRYPARRELQFGEWLRQDLLGGTFEPPMLDHDLAILLTKARQHSLALFGPPAQALFDPVPARDFAGALADTVAQWNSAEDWQGEERHIMLALARIWYSASTGRIAPKDSAADWLLERLPGEHRPILREARDVYRGLVVGDVPPDPERTEAFIRFAKANILPLLDRPDEGR</sequence>
<organism evidence="7 8">
    <name type="scientific">Xanthomonas boreopolis</name>
    <dbReference type="NCBI Taxonomy" id="86183"/>
    <lineage>
        <taxon>Bacteria</taxon>
        <taxon>Pseudomonadati</taxon>
        <taxon>Pseudomonadota</taxon>
        <taxon>Gammaproteobacteria</taxon>
        <taxon>Lysobacterales</taxon>
        <taxon>Lysobacteraceae</taxon>
        <taxon>Xanthomonas</taxon>
    </lineage>
</organism>
<dbReference type="Gene3D" id="3.30.460.10">
    <property type="entry name" value="Beta Polymerase, domain 2"/>
    <property type="match status" value="1"/>
</dbReference>
<dbReference type="Pfam" id="PF01909">
    <property type="entry name" value="NTP_transf_2"/>
    <property type="match status" value="1"/>
</dbReference>
<dbReference type="InterPro" id="IPR002934">
    <property type="entry name" value="Polymerase_NTP_transf_dom"/>
</dbReference>
<evidence type="ECO:0000259" key="6">
    <source>
        <dbReference type="Pfam" id="PF13427"/>
    </source>
</evidence>
<evidence type="ECO:0000259" key="5">
    <source>
        <dbReference type="Pfam" id="PF01909"/>
    </source>
</evidence>
<evidence type="ECO:0000313" key="7">
    <source>
        <dbReference type="EMBL" id="GHH47974.1"/>
    </source>
</evidence>
<gene>
    <name evidence="7" type="primary">aadA</name>
    <name evidence="7" type="ORF">GCM10009090_05100</name>
</gene>
<evidence type="ECO:0000256" key="3">
    <source>
        <dbReference type="ARBA" id="ARBA00035252"/>
    </source>
</evidence>
<dbReference type="InterPro" id="IPR043519">
    <property type="entry name" value="NT_sf"/>
</dbReference>
<comment type="caution">
    <text evidence="7">The sequence shown here is derived from an EMBL/GenBank/DDBJ whole genome shotgun (WGS) entry which is preliminary data.</text>
</comment>
<evidence type="ECO:0000256" key="1">
    <source>
        <dbReference type="ARBA" id="ARBA00022679"/>
    </source>
</evidence>
<evidence type="ECO:0000256" key="2">
    <source>
        <dbReference type="ARBA" id="ARBA00035126"/>
    </source>
</evidence>
<comment type="catalytic activity">
    <reaction evidence="4">
        <text>streptomycin + ATP = 3''-O-adenylylstreptomycin + diphosphate</text>
        <dbReference type="Rhea" id="RHEA:20245"/>
        <dbReference type="ChEBI" id="CHEBI:30616"/>
        <dbReference type="ChEBI" id="CHEBI:33019"/>
        <dbReference type="ChEBI" id="CHEBI:58007"/>
        <dbReference type="ChEBI" id="CHEBI:58605"/>
        <dbReference type="EC" id="2.7.7.47"/>
    </reaction>
</comment>
<dbReference type="EC" id="2.7.7.47" evidence="2"/>
<dbReference type="NCBIfam" id="NF012157">
    <property type="entry name" value="ANT_3pp_I"/>
    <property type="match status" value="1"/>
</dbReference>
<proteinExistence type="predicted"/>
<dbReference type="Pfam" id="PF13427">
    <property type="entry name" value="AadA_C"/>
    <property type="match status" value="1"/>
</dbReference>
<dbReference type="CDD" id="cd05403">
    <property type="entry name" value="NT_KNTase_like"/>
    <property type="match status" value="1"/>
</dbReference>
<dbReference type="EMBL" id="BNBA01000003">
    <property type="protein sequence ID" value="GHH47974.1"/>
    <property type="molecule type" value="Genomic_DNA"/>
</dbReference>
<keyword evidence="8" id="KW-1185">Reference proteome</keyword>
<accession>A0A919F5I0</accession>
<name>A0A919F5I0_9XANT</name>
<dbReference type="Proteomes" id="UP000623958">
    <property type="component" value="Unassembled WGS sequence"/>
</dbReference>
<dbReference type="AlphaFoldDB" id="A0A919F5I0"/>
<feature type="domain" description="Adenylyltransferase AadA C-terminal" evidence="6">
    <location>
        <begin position="187"/>
        <end position="288"/>
    </location>
</feature>